<dbReference type="AlphaFoldDB" id="A0A2R6NQ72"/>
<dbReference type="InterPro" id="IPR059233">
    <property type="entry name" value="MobB_NdrA/B/Cbk1"/>
</dbReference>
<comment type="caution">
    <text evidence="1">The sequence shown here is derived from an EMBL/GenBank/DDBJ whole genome shotgun (WGS) entry which is preliminary data.</text>
</comment>
<dbReference type="STRING" id="98765.A0A2R6NQ72"/>
<dbReference type="CDD" id="cd21742">
    <property type="entry name" value="MobB_NDR_LATS-like"/>
    <property type="match status" value="1"/>
</dbReference>
<gene>
    <name evidence="1" type="ORF">PHLCEN_2v9684</name>
</gene>
<dbReference type="Proteomes" id="UP000186601">
    <property type="component" value="Unassembled WGS sequence"/>
</dbReference>
<accession>A0A2R6NQ72</accession>
<dbReference type="EMBL" id="MLYV02000975">
    <property type="protein sequence ID" value="PSR74618.1"/>
    <property type="molecule type" value="Genomic_DNA"/>
</dbReference>
<proteinExistence type="predicted"/>
<name>A0A2R6NQ72_9APHY</name>
<dbReference type="OrthoDB" id="3638488at2759"/>
<protein>
    <submittedName>
        <fullName evidence="1">Uncharacterized protein</fullName>
    </submittedName>
</protein>
<sequence length="405" mass="45318">MAQPRRPLPTPPVLSHASIYDRDDTLMGLHSSYPYPNYIPPVPSPYPPFQDTQPQDTDERNTLRGGTLLHKGFYDLLALIPSTPSPSRLFWPRQNAEPLAGPRYEDIAPDSVPVVSAKDSTLPNSPPPAKNLKGRRISKDMVSRPTGFVHLVHASDVDQAEALLSRWGPEGQGKLGDPRWADPIKNQIRKLHQAQAVNEVVGTFKVTESTLSRADKQLPPLRVVNGISTTTSSTVTTAARENIPLTSGLPSPTGLPGQILIGQPGNSTLRWTTGLPVHHEHAEEETPGAVVLEPDLPVPPQPIRRKPIIPSLATLEKAVAARIYFENLYFPLLRHVPSREQRRIAMEKDMMNMQLNEEHKEYLRARWRKNETDYLRERRRKVDASAFGKKVTFEPSETFSSRLRS</sequence>
<evidence type="ECO:0000313" key="1">
    <source>
        <dbReference type="EMBL" id="PSR74618.1"/>
    </source>
</evidence>
<organism evidence="1 2">
    <name type="scientific">Hermanssonia centrifuga</name>
    <dbReference type="NCBI Taxonomy" id="98765"/>
    <lineage>
        <taxon>Eukaryota</taxon>
        <taxon>Fungi</taxon>
        <taxon>Dikarya</taxon>
        <taxon>Basidiomycota</taxon>
        <taxon>Agaricomycotina</taxon>
        <taxon>Agaricomycetes</taxon>
        <taxon>Polyporales</taxon>
        <taxon>Meruliaceae</taxon>
        <taxon>Hermanssonia</taxon>
    </lineage>
</organism>
<evidence type="ECO:0000313" key="2">
    <source>
        <dbReference type="Proteomes" id="UP000186601"/>
    </source>
</evidence>
<reference evidence="1 2" key="1">
    <citation type="submission" date="2018-02" db="EMBL/GenBank/DDBJ databases">
        <title>Genome sequence of the basidiomycete white-rot fungus Phlebia centrifuga.</title>
        <authorList>
            <person name="Granchi Z."/>
            <person name="Peng M."/>
            <person name="de Vries R.P."/>
            <person name="Hilden K."/>
            <person name="Makela M.R."/>
            <person name="Grigoriev I."/>
            <person name="Riley R."/>
        </authorList>
    </citation>
    <scope>NUCLEOTIDE SEQUENCE [LARGE SCALE GENOMIC DNA]</scope>
    <source>
        <strain evidence="1 2">FBCC195</strain>
    </source>
</reference>
<keyword evidence="2" id="KW-1185">Reference proteome</keyword>